<evidence type="ECO:0000256" key="6">
    <source>
        <dbReference type="ARBA" id="ARBA00023136"/>
    </source>
</evidence>
<evidence type="ECO:0000256" key="2">
    <source>
        <dbReference type="ARBA" id="ARBA00008683"/>
    </source>
</evidence>
<keyword evidence="3" id="KW-0645">Protease</keyword>
<evidence type="ECO:0000256" key="4">
    <source>
        <dbReference type="ARBA" id="ARBA00022801"/>
    </source>
</evidence>
<dbReference type="Proteomes" id="UP000029736">
    <property type="component" value="Unassembled WGS sequence"/>
</dbReference>
<dbReference type="PIRSF" id="PIRSF001217">
    <property type="entry name" value="Protease_4_SppA"/>
    <property type="match status" value="1"/>
</dbReference>
<comment type="subcellular location">
    <subcellularLocation>
        <location evidence="1">Membrane</location>
    </subcellularLocation>
</comment>
<evidence type="ECO:0000313" key="9">
    <source>
        <dbReference type="EMBL" id="KGE87062.1"/>
    </source>
</evidence>
<sequence length="589" mass="64773">MGQFLKFLLASCLGLFIGFFLLMGIGALVIGQAISASEKVKDVEANSVLHLTLDRPIPEQTNNLEIDPFAFETESTLGLTAIVDAIDRAAEDDDIKGIFLEPEQLSAIGLASSGVIRDALVDFKKKGKFIIAYGDYYTQAGYYLAATADEVLLNPLGIVDLRGFSTQIPFFKDMLDRIGVNMQVYYAGKFKGATEPYRLNELSDANRQQIRTYLDDVYHHFLMGLSDARGLSVPELRQIANDYEGIDPNSALSSGLVDVIDHRDAALDRLRERLGLEEDEDIKRVGLSTYAKASKADKDYSVKDKIAIIYAEGAIVDGNGTPGTIGDEQYVKYIKEARKSDRIKAVVLRVNSPGGSAMASENIWKEIRLTQEAGKPVVVSMGDYAASGGYYISAAADSIFAEPNTLTGSIGVFSLIPDASELMNEKLGIHFDTVKTGDFSLGITPFFPMSPQGARLMQIRTDSMYETFLQRVSEGRGLPRDSVHAIAQGRVWTGNAGLKIGLVDALGGLDRAIDAAATLAELDEYRTTDYPKVKDPFQQLMEQWLGEENVRAQAMLKYQLGDQYNHYRLVKDLAESKGVQARMPYLLSY</sequence>
<dbReference type="SUPFAM" id="SSF52096">
    <property type="entry name" value="ClpP/crotonase"/>
    <property type="match status" value="2"/>
</dbReference>
<dbReference type="InterPro" id="IPR047217">
    <property type="entry name" value="S49_SppA_67K_type_N"/>
</dbReference>
<dbReference type="Gene3D" id="3.90.226.10">
    <property type="entry name" value="2-enoyl-CoA Hydratase, Chain A, domain 1"/>
    <property type="match status" value="3"/>
</dbReference>
<feature type="active site" description="Nucleophile" evidence="7">
    <location>
        <position position="387"/>
    </location>
</feature>
<dbReference type="Gene3D" id="6.20.330.10">
    <property type="match status" value="1"/>
</dbReference>
<reference evidence="9 10" key="1">
    <citation type="journal article" date="2014" name="Int. J. Syst. Evol. Microbiol.">
        <title>Phaeodactylibacter xiamenensis gen. nov., sp. nov., a member of the family Saprospiraceae isolated from the marine alga Phaeodactylum tricornutum.</title>
        <authorList>
            <person name="Chen Z.Jr."/>
            <person name="Lei X."/>
            <person name="Lai Q."/>
            <person name="Li Y."/>
            <person name="Zhang B."/>
            <person name="Zhang J."/>
            <person name="Zhang H."/>
            <person name="Yang L."/>
            <person name="Zheng W."/>
            <person name="Tian Y."/>
            <person name="Yu Z."/>
            <person name="Xu H.Jr."/>
            <person name="Zheng T."/>
        </authorList>
    </citation>
    <scope>NUCLEOTIDE SEQUENCE [LARGE SCALE GENOMIC DNA]</scope>
    <source>
        <strain evidence="9 10">KD52</strain>
    </source>
</reference>
<evidence type="ECO:0000256" key="5">
    <source>
        <dbReference type="ARBA" id="ARBA00022825"/>
    </source>
</evidence>
<keyword evidence="5" id="KW-0720">Serine protease</keyword>
<evidence type="ECO:0000259" key="8">
    <source>
        <dbReference type="Pfam" id="PF01343"/>
    </source>
</evidence>
<protein>
    <recommendedName>
        <fullName evidence="8">Peptidase S49 domain-containing protein</fullName>
    </recommendedName>
</protein>
<dbReference type="PANTHER" id="PTHR33209">
    <property type="entry name" value="PROTEASE 4"/>
    <property type="match status" value="1"/>
</dbReference>
<dbReference type="NCBIfam" id="TIGR00706">
    <property type="entry name" value="SppA_dom"/>
    <property type="match status" value="1"/>
</dbReference>
<organism evidence="9 10">
    <name type="scientific">Phaeodactylibacter xiamenensis</name>
    <dbReference type="NCBI Taxonomy" id="1524460"/>
    <lineage>
        <taxon>Bacteria</taxon>
        <taxon>Pseudomonadati</taxon>
        <taxon>Bacteroidota</taxon>
        <taxon>Saprospiria</taxon>
        <taxon>Saprospirales</taxon>
        <taxon>Haliscomenobacteraceae</taxon>
        <taxon>Phaeodactylibacter</taxon>
    </lineage>
</organism>
<keyword evidence="10" id="KW-1185">Reference proteome</keyword>
<name>A0A098S7J0_9BACT</name>
<evidence type="ECO:0000313" key="10">
    <source>
        <dbReference type="Proteomes" id="UP000029736"/>
    </source>
</evidence>
<accession>A0A098S7J0</accession>
<dbReference type="EMBL" id="JPOS01000039">
    <property type="protein sequence ID" value="KGE87062.1"/>
    <property type="molecule type" value="Genomic_DNA"/>
</dbReference>
<feature type="active site" description="Proton donor/acceptor" evidence="7">
    <location>
        <position position="191"/>
    </location>
</feature>
<proteinExistence type="inferred from homology"/>
<evidence type="ECO:0000256" key="3">
    <source>
        <dbReference type="ARBA" id="ARBA00022670"/>
    </source>
</evidence>
<dbReference type="STRING" id="1524460.IX84_18810"/>
<keyword evidence="4" id="KW-0378">Hydrolase</keyword>
<dbReference type="RefSeq" id="WP_044223750.1">
    <property type="nucleotide sequence ID" value="NZ_JBKAGJ010000008.1"/>
</dbReference>
<dbReference type="OrthoDB" id="9764363at2"/>
<comment type="similarity">
    <text evidence="2">Belongs to the peptidase S49 family.</text>
</comment>
<dbReference type="CDD" id="cd07023">
    <property type="entry name" value="S49_Sppa_N_C"/>
    <property type="match status" value="1"/>
</dbReference>
<dbReference type="InterPro" id="IPR029045">
    <property type="entry name" value="ClpP/crotonase-like_dom_sf"/>
</dbReference>
<dbReference type="AlphaFoldDB" id="A0A098S7J0"/>
<feature type="domain" description="Peptidase S49" evidence="8">
    <location>
        <begin position="371"/>
        <end position="522"/>
    </location>
</feature>
<dbReference type="GO" id="GO:0016020">
    <property type="term" value="C:membrane"/>
    <property type="evidence" value="ECO:0007669"/>
    <property type="project" value="UniProtKB-SubCell"/>
</dbReference>
<evidence type="ECO:0000256" key="1">
    <source>
        <dbReference type="ARBA" id="ARBA00004370"/>
    </source>
</evidence>
<dbReference type="CDD" id="cd07018">
    <property type="entry name" value="S49_SppA_67K_type"/>
    <property type="match status" value="1"/>
</dbReference>
<dbReference type="NCBIfam" id="TIGR00705">
    <property type="entry name" value="SppA_67K"/>
    <property type="match status" value="1"/>
</dbReference>
<dbReference type="PANTHER" id="PTHR33209:SF1">
    <property type="entry name" value="PEPTIDASE S49 DOMAIN-CONTAINING PROTEIN"/>
    <property type="match status" value="1"/>
</dbReference>
<dbReference type="InterPro" id="IPR004635">
    <property type="entry name" value="Pept_S49_SppA"/>
</dbReference>
<dbReference type="InterPro" id="IPR047272">
    <property type="entry name" value="S49_SppA_C"/>
</dbReference>
<feature type="domain" description="Peptidase S49" evidence="8">
    <location>
        <begin position="123"/>
        <end position="276"/>
    </location>
</feature>
<comment type="caution">
    <text evidence="9">The sequence shown here is derived from an EMBL/GenBank/DDBJ whole genome shotgun (WGS) entry which is preliminary data.</text>
</comment>
<dbReference type="Pfam" id="PF01343">
    <property type="entry name" value="Peptidase_S49"/>
    <property type="match status" value="2"/>
</dbReference>
<dbReference type="InterPro" id="IPR004634">
    <property type="entry name" value="Pept_S49_pIV"/>
</dbReference>
<dbReference type="GO" id="GO:0008236">
    <property type="term" value="F:serine-type peptidase activity"/>
    <property type="evidence" value="ECO:0007669"/>
    <property type="project" value="UniProtKB-KW"/>
</dbReference>
<dbReference type="InterPro" id="IPR002142">
    <property type="entry name" value="Peptidase_S49"/>
</dbReference>
<evidence type="ECO:0000256" key="7">
    <source>
        <dbReference type="PIRSR" id="PIRSR001217-1"/>
    </source>
</evidence>
<gene>
    <name evidence="9" type="ORF">IX84_18810</name>
</gene>
<keyword evidence="6" id="KW-0472">Membrane</keyword>
<dbReference type="GO" id="GO:0006465">
    <property type="term" value="P:signal peptide processing"/>
    <property type="evidence" value="ECO:0007669"/>
    <property type="project" value="InterPro"/>
</dbReference>